<sequence length="697" mass="75342">MALAFTGSKRPFERHPTEPNGRGKWQKTSPSISQTNQFKVPPGSIVFRILCPSSKSGSVIGKGGGVIAKIRNETGAKIKLEESISGCEERVVVISGPAKDSESKNEQTKKNENEGNADDMEDNKVNVEDGKDKEDPSTVEISKSPKVTSLVQKALLLIFERIMEGEPDVDDGDEENKQSCPSIRLLILSSQVGCLLGKGGAVIKQMSTDSGAQIRILPRDKLLLYASPNDEIVQISGSIDSIRKALQSVSQQLLKYPPHERDFTADNPPGSSTHQFSPIPRPEAFNPPNFHMPIQGPPFPNRPPYDSHDFPSFPNFHEGPAPGQMQVAPEVLIFRLLCSNDKVGSVIGKGGSIVRNLQHETGCDIKILETPLESEDRLIVISGPALPGDRISPPQDAVLRVQHRILLAVPDNKDNVVLSRLLVFSHQIGCLLGKGGSIISEMRKLSGAHIRVLSRDQIPKGVAENDEIVQVSGEFGTVQEALIQITARLRGHLFREKASGFNHPVHSANHPPHPANHPPHPSFLDQTPSFGSYMGRREISPPRLFGGLPPFQKDGVERSSFAQAIHGSGVSPLGSERVTSAPWAPQGIREGGGPMPPPDFAGAPSKRIGGFPGGNQPAIVTHTTVDVVVPRALVPSIYGEDGDCLRRIREISEAKITITEPRSEANETVIIISGTPEQTHAAQSLLQAFVLSETTLP</sequence>
<feature type="compositionally biased region" description="Basic and acidic residues" evidence="3">
    <location>
        <begin position="122"/>
        <end position="136"/>
    </location>
</feature>
<dbReference type="AlphaFoldDB" id="A0AAP0GE31"/>
<comment type="caution">
    <text evidence="5">The sequence shown here is derived from an EMBL/GenBank/DDBJ whole genome shotgun (WGS) entry which is preliminary data.</text>
</comment>
<name>A0AAP0GE31_9ASPA</name>
<feature type="compositionally biased region" description="Polar residues" evidence="3">
    <location>
        <begin position="26"/>
        <end position="37"/>
    </location>
</feature>
<evidence type="ECO:0000256" key="1">
    <source>
        <dbReference type="ARBA" id="ARBA00022737"/>
    </source>
</evidence>
<protein>
    <submittedName>
        <fullName evidence="5">KH domain-containing protein</fullName>
    </submittedName>
</protein>
<dbReference type="Gene3D" id="3.30.310.210">
    <property type="match status" value="2"/>
</dbReference>
<proteinExistence type="predicted"/>
<feature type="domain" description="K Homology" evidence="4">
    <location>
        <begin position="415"/>
        <end position="490"/>
    </location>
</feature>
<keyword evidence="2" id="KW-0694">RNA-binding</keyword>
<dbReference type="CDD" id="cd22459">
    <property type="entry name" value="KH-I_PEPPER_rpt1_like"/>
    <property type="match status" value="2"/>
</dbReference>
<dbReference type="InterPro" id="IPR004088">
    <property type="entry name" value="KH_dom_type_1"/>
</dbReference>
<dbReference type="SMART" id="SM00322">
    <property type="entry name" value="KH"/>
    <property type="match status" value="5"/>
</dbReference>
<dbReference type="InterPro" id="IPR004087">
    <property type="entry name" value="KH_dom"/>
</dbReference>
<feature type="region of interest" description="Disordered" evidence="3">
    <location>
        <begin position="95"/>
        <end position="143"/>
    </location>
</feature>
<dbReference type="SUPFAM" id="SSF54791">
    <property type="entry name" value="Eukaryotic type KH-domain (KH-domain type I)"/>
    <property type="match status" value="5"/>
</dbReference>
<dbReference type="PANTHER" id="PTHR10288">
    <property type="entry name" value="KH DOMAIN CONTAINING RNA BINDING PROTEIN"/>
    <property type="match status" value="1"/>
</dbReference>
<dbReference type="Gene3D" id="3.30.1370.10">
    <property type="entry name" value="K Homology domain, type 1"/>
    <property type="match status" value="2"/>
</dbReference>
<dbReference type="Pfam" id="PF00013">
    <property type="entry name" value="KH_1"/>
    <property type="match status" value="5"/>
</dbReference>
<dbReference type="GO" id="GO:0003723">
    <property type="term" value="F:RNA binding"/>
    <property type="evidence" value="ECO:0007669"/>
    <property type="project" value="UniProtKB-UniRule"/>
</dbReference>
<feature type="region of interest" description="Disordered" evidence="3">
    <location>
        <begin position="567"/>
        <end position="614"/>
    </location>
</feature>
<evidence type="ECO:0000256" key="3">
    <source>
        <dbReference type="SAM" id="MobiDB-lite"/>
    </source>
</evidence>
<evidence type="ECO:0000313" key="5">
    <source>
        <dbReference type="EMBL" id="KAK8954326.1"/>
    </source>
</evidence>
<evidence type="ECO:0000259" key="4">
    <source>
        <dbReference type="SMART" id="SM00322"/>
    </source>
</evidence>
<feature type="domain" description="K Homology" evidence="4">
    <location>
        <begin position="621"/>
        <end position="691"/>
    </location>
</feature>
<gene>
    <name evidence="5" type="ORF">KSP39_PZI001600</name>
</gene>
<feature type="domain" description="K Homology" evidence="4">
    <location>
        <begin position="179"/>
        <end position="254"/>
    </location>
</feature>
<dbReference type="InterPro" id="IPR036612">
    <property type="entry name" value="KH_dom_type_1_sf"/>
</dbReference>
<feature type="domain" description="K Homology" evidence="4">
    <location>
        <begin position="330"/>
        <end position="410"/>
    </location>
</feature>
<accession>A0AAP0GE31</accession>
<evidence type="ECO:0000313" key="6">
    <source>
        <dbReference type="Proteomes" id="UP001418222"/>
    </source>
</evidence>
<keyword evidence="6" id="KW-1185">Reference proteome</keyword>
<reference evidence="5 6" key="1">
    <citation type="journal article" date="2022" name="Nat. Plants">
        <title>Genomes of leafy and leafless Platanthera orchids illuminate the evolution of mycoheterotrophy.</title>
        <authorList>
            <person name="Li M.H."/>
            <person name="Liu K.W."/>
            <person name="Li Z."/>
            <person name="Lu H.C."/>
            <person name="Ye Q.L."/>
            <person name="Zhang D."/>
            <person name="Wang J.Y."/>
            <person name="Li Y.F."/>
            <person name="Zhong Z.M."/>
            <person name="Liu X."/>
            <person name="Yu X."/>
            <person name="Liu D.K."/>
            <person name="Tu X.D."/>
            <person name="Liu B."/>
            <person name="Hao Y."/>
            <person name="Liao X.Y."/>
            <person name="Jiang Y.T."/>
            <person name="Sun W.H."/>
            <person name="Chen J."/>
            <person name="Chen Y.Q."/>
            <person name="Ai Y."/>
            <person name="Zhai J.W."/>
            <person name="Wu S.S."/>
            <person name="Zhou Z."/>
            <person name="Hsiao Y.Y."/>
            <person name="Wu W.L."/>
            <person name="Chen Y.Y."/>
            <person name="Lin Y.F."/>
            <person name="Hsu J.L."/>
            <person name="Li C.Y."/>
            <person name="Wang Z.W."/>
            <person name="Zhao X."/>
            <person name="Zhong W.Y."/>
            <person name="Ma X.K."/>
            <person name="Ma L."/>
            <person name="Huang J."/>
            <person name="Chen G.Z."/>
            <person name="Huang M.Z."/>
            <person name="Huang L."/>
            <person name="Peng D.H."/>
            <person name="Luo Y.B."/>
            <person name="Zou S.Q."/>
            <person name="Chen S.P."/>
            <person name="Lan S."/>
            <person name="Tsai W.C."/>
            <person name="Van de Peer Y."/>
            <person name="Liu Z.J."/>
        </authorList>
    </citation>
    <scope>NUCLEOTIDE SEQUENCE [LARGE SCALE GENOMIC DNA]</scope>
    <source>
        <strain evidence="5">Lor287</strain>
    </source>
</reference>
<organism evidence="5 6">
    <name type="scientific">Platanthera zijinensis</name>
    <dbReference type="NCBI Taxonomy" id="2320716"/>
    <lineage>
        <taxon>Eukaryota</taxon>
        <taxon>Viridiplantae</taxon>
        <taxon>Streptophyta</taxon>
        <taxon>Embryophyta</taxon>
        <taxon>Tracheophyta</taxon>
        <taxon>Spermatophyta</taxon>
        <taxon>Magnoliopsida</taxon>
        <taxon>Liliopsida</taxon>
        <taxon>Asparagales</taxon>
        <taxon>Orchidaceae</taxon>
        <taxon>Orchidoideae</taxon>
        <taxon>Orchideae</taxon>
        <taxon>Orchidinae</taxon>
        <taxon>Platanthera</taxon>
    </lineage>
</organism>
<feature type="region of interest" description="Disordered" evidence="3">
    <location>
        <begin position="259"/>
        <end position="284"/>
    </location>
</feature>
<evidence type="ECO:0000256" key="2">
    <source>
        <dbReference type="PROSITE-ProRule" id="PRU00117"/>
    </source>
</evidence>
<keyword evidence="1" id="KW-0677">Repeat</keyword>
<feature type="compositionally biased region" description="Basic and acidic residues" evidence="3">
    <location>
        <begin position="99"/>
        <end position="113"/>
    </location>
</feature>
<dbReference type="CDD" id="cd22460">
    <property type="entry name" value="KH-I_PEPPER_rpt2_like"/>
    <property type="match status" value="2"/>
</dbReference>
<dbReference type="Proteomes" id="UP001418222">
    <property type="component" value="Unassembled WGS sequence"/>
</dbReference>
<feature type="domain" description="K Homology" evidence="4">
    <location>
        <begin position="43"/>
        <end position="160"/>
    </location>
</feature>
<dbReference type="EMBL" id="JBBWWQ010000002">
    <property type="protein sequence ID" value="KAK8954326.1"/>
    <property type="molecule type" value="Genomic_DNA"/>
</dbReference>
<dbReference type="PROSITE" id="PS50096">
    <property type="entry name" value="IQ"/>
    <property type="match status" value="1"/>
</dbReference>
<dbReference type="PROSITE" id="PS50084">
    <property type="entry name" value="KH_TYPE_1"/>
    <property type="match status" value="5"/>
</dbReference>
<feature type="region of interest" description="Disordered" evidence="3">
    <location>
        <begin position="1"/>
        <end position="37"/>
    </location>
</feature>